<reference evidence="10 11" key="1">
    <citation type="journal article" date="2020" name="Int. J. Syst. Evol. Microbiol.">
        <title>Reclassification of Streptomyces castelarensis and Streptomyces sporoclivatus as later heterotypic synonyms of Streptomyces antimycoticus.</title>
        <authorList>
            <person name="Komaki H."/>
            <person name="Tamura T."/>
        </authorList>
    </citation>
    <scope>NUCLEOTIDE SEQUENCE [LARGE SCALE GENOMIC DNA]</scope>
    <source>
        <strain evidence="10 11">NBRC 13459</strain>
    </source>
</reference>
<feature type="transmembrane region" description="Helical" evidence="8">
    <location>
        <begin position="246"/>
        <end position="263"/>
    </location>
</feature>
<feature type="transmembrane region" description="Helical" evidence="8">
    <location>
        <begin position="191"/>
        <end position="211"/>
    </location>
</feature>
<dbReference type="InterPro" id="IPR011701">
    <property type="entry name" value="MFS"/>
</dbReference>
<comment type="subcellular location">
    <subcellularLocation>
        <location evidence="1">Cell membrane</location>
        <topology evidence="1">Multi-pass membrane protein</topology>
    </subcellularLocation>
</comment>
<protein>
    <submittedName>
        <fullName evidence="10">MFS transporter</fullName>
    </submittedName>
</protein>
<keyword evidence="5 8" id="KW-0472">Membrane</keyword>
<evidence type="ECO:0000256" key="3">
    <source>
        <dbReference type="ARBA" id="ARBA00022692"/>
    </source>
</evidence>
<evidence type="ECO:0000256" key="7">
    <source>
        <dbReference type="SAM" id="MobiDB-lite"/>
    </source>
</evidence>
<evidence type="ECO:0000256" key="4">
    <source>
        <dbReference type="ARBA" id="ARBA00022989"/>
    </source>
</evidence>
<feature type="transmembrane region" description="Helical" evidence="8">
    <location>
        <begin position="309"/>
        <end position="328"/>
    </location>
</feature>
<evidence type="ECO:0000313" key="10">
    <source>
        <dbReference type="EMBL" id="GDY57509.1"/>
    </source>
</evidence>
<dbReference type="GO" id="GO:0022857">
    <property type="term" value="F:transmembrane transporter activity"/>
    <property type="evidence" value="ECO:0007669"/>
    <property type="project" value="InterPro"/>
</dbReference>
<feature type="transmembrane region" description="Helical" evidence="8">
    <location>
        <begin position="100"/>
        <end position="123"/>
    </location>
</feature>
<dbReference type="InterPro" id="IPR020846">
    <property type="entry name" value="MFS_dom"/>
</dbReference>
<feature type="transmembrane region" description="Helical" evidence="8">
    <location>
        <begin position="269"/>
        <end position="288"/>
    </location>
</feature>
<dbReference type="EMBL" id="BJHW01000001">
    <property type="protein sequence ID" value="GDY57509.1"/>
    <property type="molecule type" value="Genomic_DNA"/>
</dbReference>
<evidence type="ECO:0000256" key="5">
    <source>
        <dbReference type="ARBA" id="ARBA00023136"/>
    </source>
</evidence>
<feature type="region of interest" description="Disordered" evidence="7">
    <location>
        <begin position="1"/>
        <end position="24"/>
    </location>
</feature>
<dbReference type="Gene3D" id="1.20.1720.10">
    <property type="entry name" value="Multidrug resistance protein D"/>
    <property type="match status" value="1"/>
</dbReference>
<keyword evidence="11" id="KW-1185">Reference proteome</keyword>
<keyword evidence="4 8" id="KW-1133">Transmembrane helix</keyword>
<dbReference type="GO" id="GO:0046677">
    <property type="term" value="P:response to antibiotic"/>
    <property type="evidence" value="ECO:0007669"/>
    <property type="project" value="UniProtKB-KW"/>
</dbReference>
<feature type="transmembrane region" description="Helical" evidence="8">
    <location>
        <begin position="167"/>
        <end position="185"/>
    </location>
</feature>
<proteinExistence type="predicted"/>
<keyword evidence="3 8" id="KW-0812">Transmembrane</keyword>
<dbReference type="Pfam" id="PF07690">
    <property type="entry name" value="MFS_1"/>
    <property type="match status" value="1"/>
</dbReference>
<gene>
    <name evidence="10" type="ORF">SVIO_081320</name>
</gene>
<organism evidence="10 11">
    <name type="scientific">Streptomyces violaceusniger</name>
    <dbReference type="NCBI Taxonomy" id="68280"/>
    <lineage>
        <taxon>Bacteria</taxon>
        <taxon>Bacillati</taxon>
        <taxon>Actinomycetota</taxon>
        <taxon>Actinomycetes</taxon>
        <taxon>Kitasatosporales</taxon>
        <taxon>Streptomycetaceae</taxon>
        <taxon>Streptomyces</taxon>
        <taxon>Streptomyces violaceusniger group</taxon>
    </lineage>
</organism>
<feature type="transmembrane region" description="Helical" evidence="8">
    <location>
        <begin position="340"/>
        <end position="359"/>
    </location>
</feature>
<dbReference type="Proteomes" id="UP000301309">
    <property type="component" value="Unassembled WGS sequence"/>
</dbReference>
<dbReference type="InterPro" id="IPR036259">
    <property type="entry name" value="MFS_trans_sf"/>
</dbReference>
<evidence type="ECO:0000256" key="2">
    <source>
        <dbReference type="ARBA" id="ARBA00022448"/>
    </source>
</evidence>
<keyword evidence="6" id="KW-0046">Antibiotic resistance</keyword>
<feature type="transmembrane region" description="Helical" evidence="8">
    <location>
        <begin position="461"/>
        <end position="482"/>
    </location>
</feature>
<dbReference type="AlphaFoldDB" id="A0A4D4LHY6"/>
<evidence type="ECO:0000256" key="8">
    <source>
        <dbReference type="SAM" id="Phobius"/>
    </source>
</evidence>
<comment type="caution">
    <text evidence="10">The sequence shown here is derived from an EMBL/GenBank/DDBJ whole genome shotgun (WGS) entry which is preliminary data.</text>
</comment>
<dbReference type="PANTHER" id="PTHR42718:SF9">
    <property type="entry name" value="MAJOR FACILITATOR SUPERFAMILY MULTIDRUG TRANSPORTER MFSC"/>
    <property type="match status" value="1"/>
</dbReference>
<feature type="transmembrane region" description="Helical" evidence="8">
    <location>
        <begin position="38"/>
        <end position="59"/>
    </location>
</feature>
<dbReference type="PANTHER" id="PTHR42718">
    <property type="entry name" value="MAJOR FACILITATOR SUPERFAMILY MULTIDRUG TRANSPORTER MFSC"/>
    <property type="match status" value="1"/>
</dbReference>
<dbReference type="Gene3D" id="1.20.1250.20">
    <property type="entry name" value="MFS general substrate transporter like domains"/>
    <property type="match status" value="1"/>
</dbReference>
<dbReference type="SUPFAM" id="SSF103473">
    <property type="entry name" value="MFS general substrate transporter"/>
    <property type="match status" value="1"/>
</dbReference>
<evidence type="ECO:0000313" key="11">
    <source>
        <dbReference type="Proteomes" id="UP000301309"/>
    </source>
</evidence>
<feature type="transmembrane region" description="Helical" evidence="8">
    <location>
        <begin position="129"/>
        <end position="146"/>
    </location>
</feature>
<feature type="transmembrane region" description="Helical" evidence="8">
    <location>
        <begin position="71"/>
        <end position="88"/>
    </location>
</feature>
<dbReference type="PROSITE" id="PS50850">
    <property type="entry name" value="MFS"/>
    <property type="match status" value="1"/>
</dbReference>
<evidence type="ECO:0000256" key="1">
    <source>
        <dbReference type="ARBA" id="ARBA00004651"/>
    </source>
</evidence>
<feature type="transmembrane region" description="Helical" evidence="8">
    <location>
        <begin position="366"/>
        <end position="387"/>
    </location>
</feature>
<sequence>MGKPAIPAAGTTAGATGGATGGSHAPADPFGPRLMAPLLIGSVLNPVNSTMIATGLVAIGHDFGVGAAQTAWLVASLYLASAVAQPAMGRLADLLGPRRVFLSGLLVVCAAGLVGALAPAFGWLIASRVLLGIGTSAAYPAAMALLRAQSFATGRETPRPVLGRLSLASLGSAAVGPVLGGVLTATAGWRAIFAVNVPLALIGIALALLWLPRTRVASGEDGGAAGAGARTAGAGAQTAGAAFDPLGIALFTATLTTLMIFLMDLERPNWALLPVVLVLAGVLTWWQLRRPRPFIDLRMIGRNRSLALTYLRHGTAYLVIYMVMYGYAQWLEEGHGYSASHAGLIMLPMSGAAAVCSLLGARTKGIYAPLVLAAVLLAAGSGVLLLADESTPLVALLLAAVLFGLPQGLSSTGNQAAVYTQAPPDSVGAAAGLQRTSQYLGAITAAGLIGLFYGQRATAAGLHGIAMVAGALSLAVLVLTAADRALRGRARTRA</sequence>
<evidence type="ECO:0000259" key="9">
    <source>
        <dbReference type="PROSITE" id="PS50850"/>
    </source>
</evidence>
<dbReference type="GO" id="GO:0005886">
    <property type="term" value="C:plasma membrane"/>
    <property type="evidence" value="ECO:0007669"/>
    <property type="project" value="UniProtKB-SubCell"/>
</dbReference>
<evidence type="ECO:0000256" key="6">
    <source>
        <dbReference type="ARBA" id="ARBA00023251"/>
    </source>
</evidence>
<accession>A0A4D4LHY6</accession>
<feature type="domain" description="Major facilitator superfamily (MFS) profile" evidence="9">
    <location>
        <begin position="34"/>
        <end position="487"/>
    </location>
</feature>
<name>A0A4D4LHY6_STRVO</name>
<keyword evidence="2" id="KW-0813">Transport</keyword>